<sequence length="182" mass="20328">MLVDFNTSKNCNKISIRSQQRHMRRGPNSPFGLVINGQHNGKGHVHERTILDPKGIEMQALKILILPHEPSQGTSPPFPHHMHPLKINPCELHLGQRLGLNDLSTPHTLRHHKIHQCPPIRLYQRTLDHGTTLHSWPTNSTRGDDQRVGAINGLGANLGVIATSFESCYLFCMMVVGVEGEV</sequence>
<organism evidence="1 2">
    <name type="scientific">Vigna mungo</name>
    <name type="common">Black gram</name>
    <name type="synonym">Phaseolus mungo</name>
    <dbReference type="NCBI Taxonomy" id="3915"/>
    <lineage>
        <taxon>Eukaryota</taxon>
        <taxon>Viridiplantae</taxon>
        <taxon>Streptophyta</taxon>
        <taxon>Embryophyta</taxon>
        <taxon>Tracheophyta</taxon>
        <taxon>Spermatophyta</taxon>
        <taxon>Magnoliopsida</taxon>
        <taxon>eudicotyledons</taxon>
        <taxon>Gunneridae</taxon>
        <taxon>Pentapetalae</taxon>
        <taxon>rosids</taxon>
        <taxon>fabids</taxon>
        <taxon>Fabales</taxon>
        <taxon>Fabaceae</taxon>
        <taxon>Papilionoideae</taxon>
        <taxon>50 kb inversion clade</taxon>
        <taxon>NPAAA clade</taxon>
        <taxon>indigoferoid/millettioid clade</taxon>
        <taxon>Phaseoleae</taxon>
        <taxon>Vigna</taxon>
    </lineage>
</organism>
<keyword evidence="2" id="KW-1185">Reference proteome</keyword>
<proteinExistence type="predicted"/>
<reference evidence="1 2" key="1">
    <citation type="journal article" date="2023" name="Life. Sci Alliance">
        <title>Evolutionary insights into 3D genome organization and epigenetic landscape of Vigna mungo.</title>
        <authorList>
            <person name="Junaid A."/>
            <person name="Singh B."/>
            <person name="Bhatia S."/>
        </authorList>
    </citation>
    <scope>NUCLEOTIDE SEQUENCE [LARGE SCALE GENOMIC DNA]</scope>
    <source>
        <strain evidence="1">Urdbean</strain>
    </source>
</reference>
<dbReference type="Proteomes" id="UP001374535">
    <property type="component" value="Chromosome 4"/>
</dbReference>
<name>A0AAQ3NNP1_VIGMU</name>
<gene>
    <name evidence="1" type="ORF">V8G54_011215</name>
</gene>
<evidence type="ECO:0000313" key="1">
    <source>
        <dbReference type="EMBL" id="WVZ13649.1"/>
    </source>
</evidence>
<protein>
    <submittedName>
        <fullName evidence="1">Uncharacterized protein</fullName>
    </submittedName>
</protein>
<dbReference type="AlphaFoldDB" id="A0AAQ3NNP1"/>
<evidence type="ECO:0000313" key="2">
    <source>
        <dbReference type="Proteomes" id="UP001374535"/>
    </source>
</evidence>
<accession>A0AAQ3NNP1</accession>
<dbReference type="EMBL" id="CP144697">
    <property type="protein sequence ID" value="WVZ13649.1"/>
    <property type="molecule type" value="Genomic_DNA"/>
</dbReference>